<dbReference type="Pfam" id="PF00313">
    <property type="entry name" value="CSD"/>
    <property type="match status" value="1"/>
</dbReference>
<keyword evidence="3" id="KW-0805">Transcription regulation</keyword>
<dbReference type="InterPro" id="IPR012156">
    <property type="entry name" value="Cold_shock_CspA"/>
</dbReference>
<dbReference type="InterPro" id="IPR011129">
    <property type="entry name" value="CSD"/>
</dbReference>
<dbReference type="Proteomes" id="UP000252427">
    <property type="component" value="Unassembled WGS sequence"/>
</dbReference>
<dbReference type="CDD" id="cd04458">
    <property type="entry name" value="CSP_CDS"/>
    <property type="match status" value="1"/>
</dbReference>
<dbReference type="GO" id="GO:0003677">
    <property type="term" value="F:DNA binding"/>
    <property type="evidence" value="ECO:0007669"/>
    <property type="project" value="UniProtKB-KW"/>
</dbReference>
<dbReference type="PIRSF" id="PIRSF002599">
    <property type="entry name" value="Cold_shock_A"/>
    <property type="match status" value="1"/>
</dbReference>
<evidence type="ECO:0000256" key="5">
    <source>
        <dbReference type="ARBA" id="ARBA00023159"/>
    </source>
</evidence>
<keyword evidence="4" id="KW-0238">DNA-binding</keyword>
<evidence type="ECO:0000313" key="9">
    <source>
        <dbReference type="Proteomes" id="UP000252427"/>
    </source>
</evidence>
<evidence type="ECO:0000256" key="3">
    <source>
        <dbReference type="ARBA" id="ARBA00023015"/>
    </source>
</evidence>
<dbReference type="InterPro" id="IPR002059">
    <property type="entry name" value="CSP_DNA-bd"/>
</dbReference>
<evidence type="ECO:0000259" key="7">
    <source>
        <dbReference type="PROSITE" id="PS51857"/>
    </source>
</evidence>
<comment type="caution">
    <text evidence="8">The sequence shown here is derived from an EMBL/GenBank/DDBJ whole genome shotgun (WGS) entry which is preliminary data.</text>
</comment>
<dbReference type="EMBL" id="QKKS01000016">
    <property type="protein sequence ID" value="RBM81536.1"/>
    <property type="molecule type" value="Genomic_DNA"/>
</dbReference>
<dbReference type="PANTHER" id="PTHR46565:SF20">
    <property type="entry name" value="COLD SHOCK DOMAIN-CONTAINING PROTEIN 4"/>
    <property type="match status" value="1"/>
</dbReference>
<dbReference type="RefSeq" id="WP_000066466.1">
    <property type="nucleotide sequence ID" value="NZ_CAWQJG010000008.1"/>
</dbReference>
<keyword evidence="5" id="KW-0010">Activator</keyword>
<evidence type="ECO:0000313" key="8">
    <source>
        <dbReference type="EMBL" id="RBM81536.1"/>
    </source>
</evidence>
<sequence>MSNKLTGSVKWFNESKGFGFITPDIGGSDVFVHFNSIASGGVKTLFEGQKVNFSIEQGSKGLQAVNVIPA</sequence>
<dbReference type="SMART" id="SM00357">
    <property type="entry name" value="CSP"/>
    <property type="match status" value="1"/>
</dbReference>
<dbReference type="Gene3D" id="6.20.370.130">
    <property type="match status" value="1"/>
</dbReference>
<name>A0AAX1QVT3_9VIBR</name>
<protein>
    <submittedName>
        <fullName evidence="8">Cold-shock protein</fullName>
    </submittedName>
</protein>
<reference evidence="8 9" key="1">
    <citation type="submission" date="2018-06" db="EMBL/GenBank/DDBJ databases">
        <title>Draft genome sequences of nine Vibrio sp. clinical isolates from across the United States representing the closest known relative of Vibrio cholerae.</title>
        <authorList>
            <person name="Islam M.T."/>
            <person name="Liang K."/>
            <person name="Im M.S."/>
            <person name="Winkjer J."/>
            <person name="Busby S."/>
            <person name="Batra D."/>
            <person name="Rowe L."/>
            <person name="Tarr C.L."/>
            <person name="Boucher Y."/>
        </authorList>
    </citation>
    <scope>NUCLEOTIDE SEQUENCE [LARGE SCALE GENOMIC DNA]</scope>
    <source>
        <strain evidence="8 9">2016V-1114</strain>
    </source>
</reference>
<feature type="domain" description="CSD" evidence="7">
    <location>
        <begin position="4"/>
        <end position="69"/>
    </location>
</feature>
<keyword evidence="2" id="KW-0963">Cytoplasm</keyword>
<dbReference type="SUPFAM" id="SSF50249">
    <property type="entry name" value="Nucleic acid-binding proteins"/>
    <property type="match status" value="1"/>
</dbReference>
<proteinExistence type="predicted"/>
<accession>A0AAX1QVT3</accession>
<evidence type="ECO:0000256" key="1">
    <source>
        <dbReference type="ARBA" id="ARBA00004496"/>
    </source>
</evidence>
<dbReference type="FunFam" id="2.40.50.140:FF:000006">
    <property type="entry name" value="Cold shock protein CspC"/>
    <property type="match status" value="1"/>
</dbReference>
<dbReference type="AlphaFoldDB" id="A0AAX1QVT3"/>
<evidence type="ECO:0000256" key="2">
    <source>
        <dbReference type="ARBA" id="ARBA00022490"/>
    </source>
</evidence>
<dbReference type="PRINTS" id="PR00050">
    <property type="entry name" value="COLDSHOCK"/>
</dbReference>
<evidence type="ECO:0000256" key="4">
    <source>
        <dbReference type="ARBA" id="ARBA00023125"/>
    </source>
</evidence>
<dbReference type="PANTHER" id="PTHR46565">
    <property type="entry name" value="COLD SHOCK DOMAIN PROTEIN 2"/>
    <property type="match status" value="1"/>
</dbReference>
<keyword evidence="6" id="KW-0804">Transcription</keyword>
<evidence type="ECO:0000256" key="6">
    <source>
        <dbReference type="ARBA" id="ARBA00023163"/>
    </source>
</evidence>
<gene>
    <name evidence="8" type="ORF">DLR70_10040</name>
</gene>
<organism evidence="8 9">
    <name type="scientific">Vibrio paracholerae</name>
    <dbReference type="NCBI Taxonomy" id="650003"/>
    <lineage>
        <taxon>Bacteria</taxon>
        <taxon>Pseudomonadati</taxon>
        <taxon>Pseudomonadota</taxon>
        <taxon>Gammaproteobacteria</taxon>
        <taxon>Vibrionales</taxon>
        <taxon>Vibrionaceae</taxon>
        <taxon>Vibrio</taxon>
    </lineage>
</organism>
<dbReference type="PROSITE" id="PS51857">
    <property type="entry name" value="CSD_2"/>
    <property type="match status" value="1"/>
</dbReference>
<dbReference type="GO" id="GO:0005829">
    <property type="term" value="C:cytosol"/>
    <property type="evidence" value="ECO:0007669"/>
    <property type="project" value="UniProtKB-ARBA"/>
</dbReference>
<dbReference type="InterPro" id="IPR012340">
    <property type="entry name" value="NA-bd_OB-fold"/>
</dbReference>
<comment type="subcellular location">
    <subcellularLocation>
        <location evidence="1">Cytoplasm</location>
    </subcellularLocation>
</comment>
<dbReference type="Gene3D" id="2.40.50.140">
    <property type="entry name" value="Nucleic acid-binding proteins"/>
    <property type="match status" value="1"/>
</dbReference>